<reference evidence="2 3" key="1">
    <citation type="submission" date="2018-06" db="EMBL/GenBank/DDBJ databases">
        <title>Noncontiguous genome sequence of Ruminococcaceae bacterium ASD2818.</title>
        <authorList>
            <person name="Chaplin A.V."/>
            <person name="Sokolova S.R."/>
            <person name="Kochetkova T.O."/>
            <person name="Goltsov A.Y."/>
            <person name="Trofimov D.Y."/>
            <person name="Efimov B.A."/>
        </authorList>
    </citation>
    <scope>NUCLEOTIDE SEQUENCE [LARGE SCALE GENOMIC DNA]</scope>
    <source>
        <strain evidence="2 3">ASD2818</strain>
    </source>
</reference>
<evidence type="ECO:0008006" key="4">
    <source>
        <dbReference type="Google" id="ProtNLM"/>
    </source>
</evidence>
<feature type="transmembrane region" description="Helical" evidence="1">
    <location>
        <begin position="126"/>
        <end position="145"/>
    </location>
</feature>
<sequence>MSYFLILLSVAGIAAQFCITKVYQRRTLAPGERALAALEKSVFFSMGSGLAAGVFFFCMAGFQVEFSSFSLLMAVCLNVISITNLLLGMLVMSMGEVSVYTLFMMLGGMVLPFLFGAFFWQEQISAARIIGLVLLIGSLLLPVFGGAKKEGKQASKGFFILCALVFCLNGATSILSKLHQITPGAAPTNSFLVLNNGIGFVMAALLFLVLKCIGKRRAQAAPAVPQARKAFIINCGLVVLYAVVSGCAYMFQLLGAVTLDASLLYPMVTGGTIVLGTIFGWLFFKEKPGLSTWLSTGITLFATFLFLF</sequence>
<evidence type="ECO:0000256" key="1">
    <source>
        <dbReference type="SAM" id="Phobius"/>
    </source>
</evidence>
<gene>
    <name evidence="2" type="ORF">DPQ25_08015</name>
</gene>
<feature type="transmembrane region" description="Helical" evidence="1">
    <location>
        <begin position="231"/>
        <end position="251"/>
    </location>
</feature>
<feature type="transmembrane region" description="Helical" evidence="1">
    <location>
        <begin position="157"/>
        <end position="178"/>
    </location>
</feature>
<dbReference type="Gene3D" id="1.10.3730.20">
    <property type="match status" value="1"/>
</dbReference>
<evidence type="ECO:0000313" key="3">
    <source>
        <dbReference type="Proteomes" id="UP000249377"/>
    </source>
</evidence>
<feature type="transmembrane region" description="Helical" evidence="1">
    <location>
        <begin position="99"/>
        <end position="120"/>
    </location>
</feature>
<feature type="transmembrane region" description="Helical" evidence="1">
    <location>
        <begin position="190"/>
        <end position="210"/>
    </location>
</feature>
<dbReference type="InterPro" id="IPR037185">
    <property type="entry name" value="EmrE-like"/>
</dbReference>
<feature type="transmembrane region" description="Helical" evidence="1">
    <location>
        <begin position="43"/>
        <end position="62"/>
    </location>
</feature>
<feature type="transmembrane region" description="Helical" evidence="1">
    <location>
        <begin position="68"/>
        <end position="87"/>
    </location>
</feature>
<proteinExistence type="predicted"/>
<keyword evidence="3" id="KW-1185">Reference proteome</keyword>
<dbReference type="EMBL" id="QLYR01000004">
    <property type="protein sequence ID" value="RAQ28729.1"/>
    <property type="molecule type" value="Genomic_DNA"/>
</dbReference>
<keyword evidence="1" id="KW-0812">Transmembrane</keyword>
<evidence type="ECO:0000313" key="2">
    <source>
        <dbReference type="EMBL" id="RAQ28729.1"/>
    </source>
</evidence>
<feature type="transmembrane region" description="Helical" evidence="1">
    <location>
        <begin position="290"/>
        <end position="307"/>
    </location>
</feature>
<dbReference type="Proteomes" id="UP000249377">
    <property type="component" value="Unassembled WGS sequence"/>
</dbReference>
<protein>
    <recommendedName>
        <fullName evidence="4">EamA domain-containing protein</fullName>
    </recommendedName>
</protein>
<accession>A0A328UBL3</accession>
<comment type="caution">
    <text evidence="2">The sequence shown here is derived from an EMBL/GenBank/DDBJ whole genome shotgun (WGS) entry which is preliminary data.</text>
</comment>
<keyword evidence="1" id="KW-1133">Transmembrane helix</keyword>
<organism evidence="2 3">
    <name type="scientific">Hydrogeniiclostridium mannosilyticum</name>
    <dbReference type="NCBI Taxonomy" id="2764322"/>
    <lineage>
        <taxon>Bacteria</taxon>
        <taxon>Bacillati</taxon>
        <taxon>Bacillota</taxon>
        <taxon>Clostridia</taxon>
        <taxon>Eubacteriales</taxon>
        <taxon>Acutalibacteraceae</taxon>
        <taxon>Hydrogeniiclostridium</taxon>
    </lineage>
</organism>
<name>A0A328UBL3_9FIRM</name>
<dbReference type="SUPFAM" id="SSF103481">
    <property type="entry name" value="Multidrug resistance efflux transporter EmrE"/>
    <property type="match status" value="1"/>
</dbReference>
<dbReference type="AlphaFoldDB" id="A0A328UBL3"/>
<feature type="transmembrane region" description="Helical" evidence="1">
    <location>
        <begin position="6"/>
        <end position="23"/>
    </location>
</feature>
<feature type="transmembrane region" description="Helical" evidence="1">
    <location>
        <begin position="263"/>
        <end position="283"/>
    </location>
</feature>
<dbReference type="RefSeq" id="WP_112332652.1">
    <property type="nucleotide sequence ID" value="NZ_JADPHD010000009.1"/>
</dbReference>
<keyword evidence="1" id="KW-0472">Membrane</keyword>